<comment type="similarity">
    <text evidence="1 7">Belongs to the SbcD family.</text>
</comment>
<comment type="caution">
    <text evidence="10">The sequence shown here is derived from an EMBL/GenBank/DDBJ whole genome shotgun (WGS) entry which is preliminary data.</text>
</comment>
<dbReference type="RefSeq" id="WP_200465773.1">
    <property type="nucleotide sequence ID" value="NZ_JAENRR010000036.1"/>
</dbReference>
<keyword evidence="5 7" id="KW-0378">Hydrolase</keyword>
<feature type="domain" description="Calcineurin-like phosphoesterase" evidence="8">
    <location>
        <begin position="1"/>
        <end position="227"/>
    </location>
</feature>
<sequence length="404" mass="45499">MKILHTSDWHIGQRLHGNDREEEFQLFFHWLKDLIEEQQFDVLLISGDVFDVGFPSNGALKQYYQFLTSLIGSCCKQIIITGGNHDYISTLEAPSDVLSALNIQVIGGARENIEEELIEIKSNGQLQAVVAAVPFLRDKDIRLINAGESYEDSIKAINQGIIKHYQRLAEETKEYNCPVIAMGHLYVQGAGLSESERDIHIGNLSGLSVDAFPKEFDYLALGHIHRPQKLNAEGTVRYSGSPLPLSFSERADNKQIIALDLDRDGIKRIEEIKVPAFRKLISFKGLFDVVADELKAYQGKSDLTDWAEVAIEELVMNPALRTDFESLIESINRSDNGLLVVKPTLRFTGDEVSQEESLQNSLADLQVEDVFDNLLESKHILNKDEVSKSFTELLDAFHHQTENE</sequence>
<keyword evidence="6 7" id="KW-0269">Exonuclease</keyword>
<keyword evidence="11" id="KW-1185">Reference proteome</keyword>
<dbReference type="Pfam" id="PF00149">
    <property type="entry name" value="Metallophos"/>
    <property type="match status" value="1"/>
</dbReference>
<accession>A0ABS1HLN9</accession>
<protein>
    <recommendedName>
        <fullName evidence="3 7">Nuclease SbcCD subunit D</fullName>
    </recommendedName>
</protein>
<keyword evidence="4 7" id="KW-0540">Nuclease</keyword>
<evidence type="ECO:0000256" key="2">
    <source>
        <dbReference type="ARBA" id="ARBA00011322"/>
    </source>
</evidence>
<dbReference type="InterPro" id="IPR029052">
    <property type="entry name" value="Metallo-depent_PP-like"/>
</dbReference>
<gene>
    <name evidence="7" type="primary">sbcD</name>
    <name evidence="10" type="ORF">JIV24_14470</name>
</gene>
<proteinExistence type="inferred from homology"/>
<evidence type="ECO:0000259" key="9">
    <source>
        <dbReference type="Pfam" id="PF12320"/>
    </source>
</evidence>
<dbReference type="InterPro" id="IPR041796">
    <property type="entry name" value="Mre11_N"/>
</dbReference>
<dbReference type="NCBIfam" id="TIGR00619">
    <property type="entry name" value="sbcd"/>
    <property type="match status" value="1"/>
</dbReference>
<comment type="subunit">
    <text evidence="2 7">Heterodimer of SbcC and SbcD.</text>
</comment>
<comment type="function">
    <text evidence="7">SbcCD cleaves DNA hairpin structures. These structures can inhibit DNA replication and are intermediates in certain DNA recombination reactions. The complex acts as a 3'-&gt;5' double strand exonuclease that can open hairpins. It also has a 5' single-strand endonuclease activity.</text>
</comment>
<evidence type="ECO:0000313" key="11">
    <source>
        <dbReference type="Proteomes" id="UP000605676"/>
    </source>
</evidence>
<dbReference type="EMBL" id="JAENRR010000036">
    <property type="protein sequence ID" value="MBK3518546.1"/>
    <property type="molecule type" value="Genomic_DNA"/>
</dbReference>
<evidence type="ECO:0000256" key="4">
    <source>
        <dbReference type="ARBA" id="ARBA00022722"/>
    </source>
</evidence>
<dbReference type="InterPro" id="IPR026843">
    <property type="entry name" value="SbcD_C"/>
</dbReference>
<evidence type="ECO:0000259" key="8">
    <source>
        <dbReference type="Pfam" id="PF00149"/>
    </source>
</evidence>
<reference evidence="10 11" key="1">
    <citation type="submission" date="2021-01" db="EMBL/GenBank/DDBJ databases">
        <title>Carboxyliciviraga sp.nov., isolated from coastal sediments.</title>
        <authorList>
            <person name="Lu D."/>
            <person name="Zhang T."/>
        </authorList>
    </citation>
    <scope>NUCLEOTIDE SEQUENCE [LARGE SCALE GENOMIC DNA]</scope>
    <source>
        <strain evidence="10 11">N1Y132</strain>
    </source>
</reference>
<keyword evidence="7" id="KW-0255">Endonuclease</keyword>
<dbReference type="SUPFAM" id="SSF56300">
    <property type="entry name" value="Metallo-dependent phosphatases"/>
    <property type="match status" value="1"/>
</dbReference>
<dbReference type="GO" id="GO:0004527">
    <property type="term" value="F:exonuclease activity"/>
    <property type="evidence" value="ECO:0007669"/>
    <property type="project" value="UniProtKB-KW"/>
</dbReference>
<feature type="domain" description="Nuclease SbcCD subunit D C-terminal" evidence="9">
    <location>
        <begin position="277"/>
        <end position="378"/>
    </location>
</feature>
<name>A0ABS1HLN9_9BACT</name>
<dbReference type="Pfam" id="PF12320">
    <property type="entry name" value="SbcD_C"/>
    <property type="match status" value="1"/>
</dbReference>
<evidence type="ECO:0000256" key="1">
    <source>
        <dbReference type="ARBA" id="ARBA00010555"/>
    </source>
</evidence>
<keyword evidence="7" id="KW-0233">DNA recombination</keyword>
<dbReference type="InterPro" id="IPR050535">
    <property type="entry name" value="DNA_Repair-Maintenance_Comp"/>
</dbReference>
<dbReference type="Proteomes" id="UP000605676">
    <property type="component" value="Unassembled WGS sequence"/>
</dbReference>
<dbReference type="CDD" id="cd00840">
    <property type="entry name" value="MPP_Mre11_N"/>
    <property type="match status" value="1"/>
</dbReference>
<dbReference type="InterPro" id="IPR004843">
    <property type="entry name" value="Calcineurin-like_PHP"/>
</dbReference>
<dbReference type="Gene3D" id="3.60.21.10">
    <property type="match status" value="1"/>
</dbReference>
<evidence type="ECO:0000256" key="5">
    <source>
        <dbReference type="ARBA" id="ARBA00022801"/>
    </source>
</evidence>
<dbReference type="PANTHER" id="PTHR30337:SF0">
    <property type="entry name" value="NUCLEASE SBCCD SUBUNIT D"/>
    <property type="match status" value="1"/>
</dbReference>
<evidence type="ECO:0000256" key="6">
    <source>
        <dbReference type="ARBA" id="ARBA00022839"/>
    </source>
</evidence>
<evidence type="ECO:0000256" key="3">
    <source>
        <dbReference type="ARBA" id="ARBA00013365"/>
    </source>
</evidence>
<dbReference type="PANTHER" id="PTHR30337">
    <property type="entry name" value="COMPONENT OF ATP-DEPENDENT DSDNA EXONUCLEASE"/>
    <property type="match status" value="1"/>
</dbReference>
<evidence type="ECO:0000313" key="10">
    <source>
        <dbReference type="EMBL" id="MBK3518546.1"/>
    </source>
</evidence>
<keyword evidence="7" id="KW-0235">DNA replication</keyword>
<evidence type="ECO:0000256" key="7">
    <source>
        <dbReference type="RuleBase" id="RU363069"/>
    </source>
</evidence>
<dbReference type="InterPro" id="IPR004593">
    <property type="entry name" value="SbcD"/>
</dbReference>
<organism evidence="10 11">
    <name type="scientific">Carboxylicivirga marina</name>
    <dbReference type="NCBI Taxonomy" id="2800988"/>
    <lineage>
        <taxon>Bacteria</taxon>
        <taxon>Pseudomonadati</taxon>
        <taxon>Bacteroidota</taxon>
        <taxon>Bacteroidia</taxon>
        <taxon>Marinilabiliales</taxon>
        <taxon>Marinilabiliaceae</taxon>
        <taxon>Carboxylicivirga</taxon>
    </lineage>
</organism>